<gene>
    <name evidence="4" type="ORF">HZZ10_08105</name>
</gene>
<comment type="caution">
    <text evidence="4">The sequence shown here is derived from an EMBL/GenBank/DDBJ whole genome shotgun (WGS) entry which is preliminary data.</text>
</comment>
<proteinExistence type="predicted"/>
<dbReference type="GO" id="GO:0006654">
    <property type="term" value="P:phosphatidic acid biosynthetic process"/>
    <property type="evidence" value="ECO:0007669"/>
    <property type="project" value="TreeGrafter"/>
</dbReference>
<keyword evidence="2 4" id="KW-0012">Acyltransferase</keyword>
<dbReference type="InterPro" id="IPR002123">
    <property type="entry name" value="Plipid/glycerol_acylTrfase"/>
</dbReference>
<dbReference type="RefSeq" id="WP_179913138.1">
    <property type="nucleotide sequence ID" value="NZ_JACBYE010000015.1"/>
</dbReference>
<dbReference type="SMART" id="SM00563">
    <property type="entry name" value="PlsC"/>
    <property type="match status" value="1"/>
</dbReference>
<evidence type="ECO:0000259" key="3">
    <source>
        <dbReference type="SMART" id="SM00563"/>
    </source>
</evidence>
<dbReference type="CDD" id="cd07989">
    <property type="entry name" value="LPLAT_AGPAT-like"/>
    <property type="match status" value="1"/>
</dbReference>
<dbReference type="AlphaFoldDB" id="A0A853ESP9"/>
<reference evidence="4 5" key="1">
    <citation type="submission" date="2020-07" db="EMBL/GenBank/DDBJ databases">
        <title>MOT database genomes.</title>
        <authorList>
            <person name="Joseph S."/>
            <person name="Aduse-Opoku J."/>
            <person name="Hashim A."/>
            <person name="Wade W."/>
            <person name="Curtis M."/>
        </authorList>
    </citation>
    <scope>NUCLEOTIDE SEQUENCE [LARGE SCALE GENOMIC DNA]</scope>
    <source>
        <strain evidence="4 5">DSM 100099</strain>
    </source>
</reference>
<dbReference type="GO" id="GO:0003841">
    <property type="term" value="F:1-acylglycerol-3-phosphate O-acyltransferase activity"/>
    <property type="evidence" value="ECO:0007669"/>
    <property type="project" value="TreeGrafter"/>
</dbReference>
<evidence type="ECO:0000313" key="4">
    <source>
        <dbReference type="EMBL" id="NYS93487.1"/>
    </source>
</evidence>
<evidence type="ECO:0000313" key="5">
    <source>
        <dbReference type="Proteomes" id="UP000561011"/>
    </source>
</evidence>
<name>A0A853ESP9_9MICO</name>
<dbReference type="Proteomes" id="UP000561011">
    <property type="component" value="Unassembled WGS sequence"/>
</dbReference>
<dbReference type="Pfam" id="PF01553">
    <property type="entry name" value="Acyltransferase"/>
    <property type="match status" value="1"/>
</dbReference>
<keyword evidence="1 4" id="KW-0808">Transferase</keyword>
<dbReference type="PANTHER" id="PTHR10434">
    <property type="entry name" value="1-ACYL-SN-GLYCEROL-3-PHOSPHATE ACYLTRANSFERASE"/>
    <property type="match status" value="1"/>
</dbReference>
<dbReference type="EMBL" id="JACBYE010000015">
    <property type="protein sequence ID" value="NYS93487.1"/>
    <property type="molecule type" value="Genomic_DNA"/>
</dbReference>
<evidence type="ECO:0000256" key="2">
    <source>
        <dbReference type="ARBA" id="ARBA00023315"/>
    </source>
</evidence>
<keyword evidence="5" id="KW-1185">Reference proteome</keyword>
<organism evidence="4 5">
    <name type="scientific">Sanguibacter inulinus</name>
    <dbReference type="NCBI Taxonomy" id="60922"/>
    <lineage>
        <taxon>Bacteria</taxon>
        <taxon>Bacillati</taxon>
        <taxon>Actinomycetota</taxon>
        <taxon>Actinomycetes</taxon>
        <taxon>Micrococcales</taxon>
        <taxon>Sanguibacteraceae</taxon>
        <taxon>Sanguibacter</taxon>
    </lineage>
</organism>
<dbReference type="SUPFAM" id="SSF69593">
    <property type="entry name" value="Glycerol-3-phosphate (1)-acyltransferase"/>
    <property type="match status" value="1"/>
</dbReference>
<protein>
    <submittedName>
        <fullName evidence="4">1-acyl-sn-glycerol-3-phosphate acyltransferase</fullName>
    </submittedName>
</protein>
<accession>A0A853ESP9</accession>
<evidence type="ECO:0000256" key="1">
    <source>
        <dbReference type="ARBA" id="ARBA00022679"/>
    </source>
</evidence>
<feature type="domain" description="Phospholipid/glycerol acyltransferase" evidence="3">
    <location>
        <begin position="45"/>
        <end position="162"/>
    </location>
</feature>
<dbReference type="PANTHER" id="PTHR10434:SF66">
    <property type="entry name" value="PHOSPHOLIPID_GLYCEROL ACYLTRANSFERASE DOMAIN-CONTAINING PROTEIN"/>
    <property type="match status" value="1"/>
</dbReference>
<sequence>MSARRRVGIPRGRSISGAVRRGMWRQVFTAVGGYRVRGSAPYEAMVIVANHSSHADTPALLAAFPSPYKPVVVAADDYWFTGFWRRALLHVAIGAVPVRRSGGAYDDLVENAQKVLGTGSSLLIFPEGTRSRDGELGEFRSGALRIAKEFDVPLLPVALVGTRGLLPKGGKLNPGPIEVRLGEPIQPEDLVDGDMSPVVDQITDLLSRGDATAPDDPAWEALHRLMESKAGMGAAAAWGFAEAISWPVTAEMFLAVFAAAHPRKVLPAAGWLAVGSVAGVVFTAVCARDGRTPPAPLTTEGMRTTAAEHMAAGAAGIWRQALNGIPVKVYAAEAGRRRIPLGPLAAHALGARGARALALGAVVAGVSYKAQPLLRRAYRTYLGTSGVGYAAGLSLVIRRWR</sequence>